<proteinExistence type="predicted"/>
<gene>
    <name evidence="2" type="ORF">ACFSUS_02375</name>
</gene>
<reference evidence="3" key="1">
    <citation type="journal article" date="2019" name="Int. J. Syst. Evol. Microbiol.">
        <title>The Global Catalogue of Microorganisms (GCM) 10K type strain sequencing project: providing services to taxonomists for standard genome sequencing and annotation.</title>
        <authorList>
            <consortium name="The Broad Institute Genomics Platform"/>
            <consortium name="The Broad Institute Genome Sequencing Center for Infectious Disease"/>
            <person name="Wu L."/>
            <person name="Ma J."/>
        </authorList>
    </citation>
    <scope>NUCLEOTIDE SEQUENCE [LARGE SCALE GENOMIC DNA]</scope>
    <source>
        <strain evidence="3">KCTC 42805</strain>
    </source>
</reference>
<name>A0ABW5M008_9BACT</name>
<protein>
    <submittedName>
        <fullName evidence="2">Tetratricopeptide repeat protein</fullName>
    </submittedName>
</protein>
<dbReference type="EMBL" id="JBHULN010000001">
    <property type="protein sequence ID" value="MFD2569458.1"/>
    <property type="molecule type" value="Genomic_DNA"/>
</dbReference>
<sequence length="230" mass="26534">MIYLFIVAWLWWNEPLPMNQISQNNEARRQAEAAYRAGYYVQALTLYTYLSRVTTTIDPAVRLNLGHTYFQLKRYAKARPQYETLLRSDRPDLRTVAATQLGVMACLEGDSATALSLFEQALLENADNEPARYNFELVKKYYSGKMPSTNPHQKPSKRKPQMVNKPQPSGGQQVERSARQDELLRRFQRMDLNEEQALQLLDAMQNDDLPYALTRSARQSTKPAPSGNRW</sequence>
<comment type="caution">
    <text evidence="2">The sequence shown here is derived from an EMBL/GenBank/DDBJ whole genome shotgun (WGS) entry which is preliminary data.</text>
</comment>
<dbReference type="RefSeq" id="WP_381518511.1">
    <property type="nucleotide sequence ID" value="NZ_JBHULN010000001.1"/>
</dbReference>
<keyword evidence="3" id="KW-1185">Reference proteome</keyword>
<dbReference type="Proteomes" id="UP001597469">
    <property type="component" value="Unassembled WGS sequence"/>
</dbReference>
<organism evidence="2 3">
    <name type="scientific">Spirosoma soli</name>
    <dbReference type="NCBI Taxonomy" id="1770529"/>
    <lineage>
        <taxon>Bacteria</taxon>
        <taxon>Pseudomonadati</taxon>
        <taxon>Bacteroidota</taxon>
        <taxon>Cytophagia</taxon>
        <taxon>Cytophagales</taxon>
        <taxon>Cytophagaceae</taxon>
        <taxon>Spirosoma</taxon>
    </lineage>
</organism>
<evidence type="ECO:0000256" key="1">
    <source>
        <dbReference type="SAM" id="MobiDB-lite"/>
    </source>
</evidence>
<accession>A0ABW5M008</accession>
<evidence type="ECO:0000313" key="2">
    <source>
        <dbReference type="EMBL" id="MFD2569458.1"/>
    </source>
</evidence>
<dbReference type="Gene3D" id="1.25.40.10">
    <property type="entry name" value="Tetratricopeptide repeat domain"/>
    <property type="match status" value="1"/>
</dbReference>
<feature type="region of interest" description="Disordered" evidence="1">
    <location>
        <begin position="144"/>
        <end position="178"/>
    </location>
</feature>
<dbReference type="InterPro" id="IPR019734">
    <property type="entry name" value="TPR_rpt"/>
</dbReference>
<dbReference type="SMART" id="SM00028">
    <property type="entry name" value="TPR"/>
    <property type="match status" value="2"/>
</dbReference>
<feature type="compositionally biased region" description="Polar residues" evidence="1">
    <location>
        <begin position="164"/>
        <end position="175"/>
    </location>
</feature>
<dbReference type="InterPro" id="IPR011990">
    <property type="entry name" value="TPR-like_helical_dom_sf"/>
</dbReference>
<dbReference type="SUPFAM" id="SSF48452">
    <property type="entry name" value="TPR-like"/>
    <property type="match status" value="1"/>
</dbReference>
<evidence type="ECO:0000313" key="3">
    <source>
        <dbReference type="Proteomes" id="UP001597469"/>
    </source>
</evidence>